<dbReference type="GO" id="GO:0046872">
    <property type="term" value="F:metal ion binding"/>
    <property type="evidence" value="ECO:0007669"/>
    <property type="project" value="InterPro"/>
</dbReference>
<feature type="signal peptide" evidence="1">
    <location>
        <begin position="1"/>
        <end position="19"/>
    </location>
</feature>
<dbReference type="InterPro" id="IPR038644">
    <property type="entry name" value="CopK_sf"/>
</dbReference>
<organism evidence="2 3">
    <name type="scientific">Hydrogenophaga crocea</name>
    <dbReference type="NCBI Taxonomy" id="2716225"/>
    <lineage>
        <taxon>Bacteria</taxon>
        <taxon>Pseudomonadati</taxon>
        <taxon>Pseudomonadota</taxon>
        <taxon>Betaproteobacteria</taxon>
        <taxon>Burkholderiales</taxon>
        <taxon>Comamonadaceae</taxon>
        <taxon>Hydrogenophaga</taxon>
    </lineage>
</organism>
<proteinExistence type="predicted"/>
<accession>A0A6G8IK38</accession>
<reference evidence="2 3" key="1">
    <citation type="submission" date="2020-03" db="EMBL/GenBank/DDBJ databases">
        <title>Hydrogenophaga sp. nov. isolated from cyanobacterial mat.</title>
        <authorList>
            <person name="Thorat V."/>
            <person name="Kirdat K."/>
            <person name="Tiwarekar B."/>
            <person name="Costa E.D."/>
            <person name="Yadav A."/>
        </authorList>
    </citation>
    <scope>NUCLEOTIDE SEQUENCE [LARGE SCALE GENOMIC DNA]</scope>
    <source>
        <strain evidence="2 3">BA0156</strain>
    </source>
</reference>
<gene>
    <name evidence="2" type="ORF">G9Q37_15615</name>
</gene>
<dbReference type="InterPro" id="IPR021604">
    <property type="entry name" value="CopK"/>
</dbReference>
<dbReference type="AlphaFoldDB" id="A0A6G8IK38"/>
<dbReference type="Pfam" id="PF11525">
    <property type="entry name" value="CopK"/>
    <property type="match status" value="1"/>
</dbReference>
<name>A0A6G8IK38_9BURK</name>
<sequence length="94" mass="10018">MKSQFVIAALLFASASVFAGDAARQAAAEVTPLKDGGALYLFKDGKMAKEDRFGRAEYLRAGATLLTASDKQVPVTSNEVARLSYLLSKGHSNH</sequence>
<evidence type="ECO:0000256" key="1">
    <source>
        <dbReference type="SAM" id="SignalP"/>
    </source>
</evidence>
<dbReference type="Proteomes" id="UP000503162">
    <property type="component" value="Chromosome"/>
</dbReference>
<feature type="chain" id="PRO_5026121205" evidence="1">
    <location>
        <begin position="20"/>
        <end position="94"/>
    </location>
</feature>
<protein>
    <submittedName>
        <fullName evidence="2">CopK family periplasmic copper-binding protein</fullName>
    </submittedName>
</protein>
<dbReference type="Gene3D" id="2.40.10.300">
    <property type="entry name" value="Copper resistance protein K"/>
    <property type="match status" value="1"/>
</dbReference>
<dbReference type="RefSeq" id="WP_070400929.1">
    <property type="nucleotide sequence ID" value="NZ_CP049989.1"/>
</dbReference>
<evidence type="ECO:0000313" key="2">
    <source>
        <dbReference type="EMBL" id="QIM53479.1"/>
    </source>
</evidence>
<keyword evidence="3" id="KW-1185">Reference proteome</keyword>
<dbReference type="KEGG" id="hcz:G9Q37_15615"/>
<evidence type="ECO:0000313" key="3">
    <source>
        <dbReference type="Proteomes" id="UP000503162"/>
    </source>
</evidence>
<dbReference type="EMBL" id="CP049989">
    <property type="protein sequence ID" value="QIM53479.1"/>
    <property type="molecule type" value="Genomic_DNA"/>
</dbReference>
<keyword evidence="1" id="KW-0732">Signal</keyword>